<keyword evidence="2" id="KW-0167">Capsid protein</keyword>
<evidence type="ECO:0000259" key="1">
    <source>
        <dbReference type="Pfam" id="PF12652"/>
    </source>
</evidence>
<dbReference type="InterPro" id="IPR024207">
    <property type="entry name" value="CotJB_dom"/>
</dbReference>
<accession>A0A9D1IM52</accession>
<keyword evidence="2" id="KW-0946">Virion</keyword>
<sequence length="91" mass="10876">MTYATPRINSERQSDLYKLQEMAFAAHDINLYLDTHPDDANAIKMYNEYNKQEKMLNDQYERKYGPVDLSDNEGLSMTPWAWIENPWPWNE</sequence>
<reference evidence="2" key="1">
    <citation type="submission" date="2020-10" db="EMBL/GenBank/DDBJ databases">
        <authorList>
            <person name="Gilroy R."/>
        </authorList>
    </citation>
    <scope>NUCLEOTIDE SEQUENCE</scope>
    <source>
        <strain evidence="2">CHK193-30670</strain>
    </source>
</reference>
<protein>
    <submittedName>
        <fullName evidence="2">Spore coat protein CotJB</fullName>
    </submittedName>
</protein>
<dbReference type="EMBL" id="DVMT01000027">
    <property type="protein sequence ID" value="HIU40175.1"/>
    <property type="molecule type" value="Genomic_DNA"/>
</dbReference>
<name>A0A9D1IM52_9FIRM</name>
<dbReference type="PIRSF" id="PIRSF010606">
    <property type="entry name" value="Spore_coat_CotJB"/>
    <property type="match status" value="1"/>
</dbReference>
<proteinExistence type="predicted"/>
<dbReference type="AlphaFoldDB" id="A0A9D1IM52"/>
<evidence type="ECO:0000313" key="2">
    <source>
        <dbReference type="EMBL" id="HIU40175.1"/>
    </source>
</evidence>
<comment type="caution">
    <text evidence="2">The sequence shown here is derived from an EMBL/GenBank/DDBJ whole genome shotgun (WGS) entry which is preliminary data.</text>
</comment>
<reference evidence="2" key="2">
    <citation type="journal article" date="2021" name="PeerJ">
        <title>Extensive microbial diversity within the chicken gut microbiome revealed by metagenomics and culture.</title>
        <authorList>
            <person name="Gilroy R."/>
            <person name="Ravi A."/>
            <person name="Getino M."/>
            <person name="Pursley I."/>
            <person name="Horton D.L."/>
            <person name="Alikhan N.F."/>
            <person name="Baker D."/>
            <person name="Gharbi K."/>
            <person name="Hall N."/>
            <person name="Watson M."/>
            <person name="Adriaenssens E.M."/>
            <person name="Foster-Nyarko E."/>
            <person name="Jarju S."/>
            <person name="Secka A."/>
            <person name="Antonio M."/>
            <person name="Oren A."/>
            <person name="Chaudhuri R.R."/>
            <person name="La Ragione R."/>
            <person name="Hildebrand F."/>
            <person name="Pallen M.J."/>
        </authorList>
    </citation>
    <scope>NUCLEOTIDE SEQUENCE</scope>
    <source>
        <strain evidence="2">CHK193-30670</strain>
    </source>
</reference>
<dbReference type="Proteomes" id="UP000824074">
    <property type="component" value="Unassembled WGS sequence"/>
</dbReference>
<dbReference type="Pfam" id="PF12652">
    <property type="entry name" value="CotJB"/>
    <property type="match status" value="1"/>
</dbReference>
<dbReference type="InterPro" id="IPR016571">
    <property type="entry name" value="Spore_coat_assembly_CotJB"/>
</dbReference>
<evidence type="ECO:0000313" key="3">
    <source>
        <dbReference type="Proteomes" id="UP000824074"/>
    </source>
</evidence>
<feature type="domain" description="Protein CotJB" evidence="1">
    <location>
        <begin position="16"/>
        <end position="90"/>
    </location>
</feature>
<gene>
    <name evidence="2" type="ORF">IAB68_02595</name>
</gene>
<organism evidence="2 3">
    <name type="scientific">Candidatus Aphodocola excrementigallinarum</name>
    <dbReference type="NCBI Taxonomy" id="2840670"/>
    <lineage>
        <taxon>Bacteria</taxon>
        <taxon>Bacillati</taxon>
        <taxon>Bacillota</taxon>
        <taxon>Bacilli</taxon>
        <taxon>Candidatus Aphodocola</taxon>
    </lineage>
</organism>